<name>A0ABS2P2T3_9BACI</name>
<keyword evidence="3" id="KW-0830">Ubiquinone</keyword>
<protein>
    <submittedName>
        <fullName evidence="3">Ubiquinone/menaquinone biosynthesis C-methylase UbiE</fullName>
    </submittedName>
</protein>
<reference evidence="3 4" key="1">
    <citation type="submission" date="2021-01" db="EMBL/GenBank/DDBJ databases">
        <title>Genomic Encyclopedia of Type Strains, Phase IV (KMG-IV): sequencing the most valuable type-strain genomes for metagenomic binning, comparative biology and taxonomic classification.</title>
        <authorList>
            <person name="Goeker M."/>
        </authorList>
    </citation>
    <scope>NUCLEOTIDE SEQUENCE [LARGE SCALE GENOMIC DNA]</scope>
    <source>
        <strain evidence="3 4">DSM 25879</strain>
    </source>
</reference>
<dbReference type="RefSeq" id="WP_204418034.1">
    <property type="nucleotide sequence ID" value="NZ_JAFBED010000006.1"/>
</dbReference>
<sequence length="258" mass="29995">MDGDYVLKKALENAEEYNDPILYDQENESFQDDIPFLLKWADKAEGPIVDLACGTGRATIPLAEAGFEMIGLDINGNMLAEAKRKAAERSVLVQWEEQDCTDFVLPNKSRMIFTVGNSFQHFLTNEDQDRLLNSVCKHLESGGIFIFGTRFPSPGELLQPSTEEYWRSYVDRDTQQKVDVYTISEYDPIEQLQHYKTIRRMEERETSSRITLRYTYPKEMERLLTKHGFEIVHVFQDWQETLLSKDAYQMVYVCEKVG</sequence>
<feature type="domain" description="Methyltransferase" evidence="2">
    <location>
        <begin position="48"/>
        <end position="143"/>
    </location>
</feature>
<dbReference type="SUPFAM" id="SSF53335">
    <property type="entry name" value="S-adenosyl-L-methionine-dependent methyltransferases"/>
    <property type="match status" value="1"/>
</dbReference>
<dbReference type="Proteomes" id="UP000737402">
    <property type="component" value="Unassembled WGS sequence"/>
</dbReference>
<accession>A0ABS2P2T3</accession>
<dbReference type="CDD" id="cd02440">
    <property type="entry name" value="AdoMet_MTases"/>
    <property type="match status" value="1"/>
</dbReference>
<organism evidence="3 4">
    <name type="scientific">Sutcliffiella tianshenii</name>
    <dbReference type="NCBI Taxonomy" id="1463404"/>
    <lineage>
        <taxon>Bacteria</taxon>
        <taxon>Bacillati</taxon>
        <taxon>Bacillota</taxon>
        <taxon>Bacilli</taxon>
        <taxon>Bacillales</taxon>
        <taxon>Bacillaceae</taxon>
        <taxon>Sutcliffiella</taxon>
    </lineage>
</organism>
<dbReference type="EMBL" id="JAFBED010000006">
    <property type="protein sequence ID" value="MBM7621262.1"/>
    <property type="molecule type" value="Genomic_DNA"/>
</dbReference>
<comment type="caution">
    <text evidence="3">The sequence shown here is derived from an EMBL/GenBank/DDBJ whole genome shotgun (WGS) entry which is preliminary data.</text>
</comment>
<dbReference type="InterPro" id="IPR041698">
    <property type="entry name" value="Methyltransf_25"/>
</dbReference>
<dbReference type="InterPro" id="IPR029063">
    <property type="entry name" value="SAM-dependent_MTases_sf"/>
</dbReference>
<evidence type="ECO:0000256" key="1">
    <source>
        <dbReference type="ARBA" id="ARBA00022679"/>
    </source>
</evidence>
<gene>
    <name evidence="3" type="ORF">JOC95_003135</name>
</gene>
<keyword evidence="4" id="KW-1185">Reference proteome</keyword>
<dbReference type="PANTHER" id="PTHR43861">
    <property type="entry name" value="TRANS-ACONITATE 2-METHYLTRANSFERASE-RELATED"/>
    <property type="match status" value="1"/>
</dbReference>
<proteinExistence type="predicted"/>
<evidence type="ECO:0000259" key="2">
    <source>
        <dbReference type="Pfam" id="PF13649"/>
    </source>
</evidence>
<keyword evidence="1" id="KW-0808">Transferase</keyword>
<dbReference type="Pfam" id="PF13649">
    <property type="entry name" value="Methyltransf_25"/>
    <property type="match status" value="1"/>
</dbReference>
<dbReference type="Gene3D" id="3.40.50.150">
    <property type="entry name" value="Vaccinia Virus protein VP39"/>
    <property type="match status" value="1"/>
</dbReference>
<dbReference type="Gene3D" id="2.20.25.110">
    <property type="entry name" value="S-adenosyl-L-methionine-dependent methyltransferases"/>
    <property type="match status" value="1"/>
</dbReference>
<evidence type="ECO:0000313" key="4">
    <source>
        <dbReference type="Proteomes" id="UP000737402"/>
    </source>
</evidence>
<evidence type="ECO:0000313" key="3">
    <source>
        <dbReference type="EMBL" id="MBM7621262.1"/>
    </source>
</evidence>